<evidence type="ECO:0000256" key="9">
    <source>
        <dbReference type="ARBA" id="ARBA00023026"/>
    </source>
</evidence>
<keyword evidence="10" id="KW-0804">Transcription</keyword>
<comment type="subcellular location">
    <subcellularLocation>
        <location evidence="2">Cytoplasm</location>
    </subcellularLocation>
    <subcellularLocation>
        <location evidence="1">Nucleus</location>
    </subcellularLocation>
</comment>
<keyword evidence="11" id="KW-0539">Nucleus</keyword>
<dbReference type="GO" id="GO:0008270">
    <property type="term" value="F:zinc ion binding"/>
    <property type="evidence" value="ECO:0007669"/>
    <property type="project" value="UniProtKB-KW"/>
</dbReference>
<evidence type="ECO:0000313" key="17">
    <source>
        <dbReference type="Proteomes" id="UP000253664"/>
    </source>
</evidence>
<keyword evidence="8" id="KW-0805">Transcription regulation</keyword>
<keyword evidence="4" id="KW-0479">Metal-binding</keyword>
<evidence type="ECO:0000256" key="1">
    <source>
        <dbReference type="ARBA" id="ARBA00004123"/>
    </source>
</evidence>
<evidence type="ECO:0000256" key="13">
    <source>
        <dbReference type="PROSITE-ProRule" id="PRU00042"/>
    </source>
</evidence>
<evidence type="ECO:0000256" key="7">
    <source>
        <dbReference type="ARBA" id="ARBA00022833"/>
    </source>
</evidence>
<dbReference type="PROSITE" id="PS00028">
    <property type="entry name" value="ZINC_FINGER_C2H2_1"/>
    <property type="match status" value="2"/>
</dbReference>
<dbReference type="GO" id="GO:0005737">
    <property type="term" value="C:cytoplasm"/>
    <property type="evidence" value="ECO:0007669"/>
    <property type="project" value="UniProtKB-SubCell"/>
</dbReference>
<organism evidence="16 17">
    <name type="scientific">Ophiocordyceps polyrhachis-furcata BCC 54312</name>
    <dbReference type="NCBI Taxonomy" id="1330021"/>
    <lineage>
        <taxon>Eukaryota</taxon>
        <taxon>Fungi</taxon>
        <taxon>Dikarya</taxon>
        <taxon>Ascomycota</taxon>
        <taxon>Pezizomycotina</taxon>
        <taxon>Sordariomycetes</taxon>
        <taxon>Hypocreomycetidae</taxon>
        <taxon>Hypocreales</taxon>
        <taxon>Ophiocordycipitaceae</taxon>
        <taxon>Ophiocordyceps</taxon>
    </lineage>
</organism>
<dbReference type="FunFam" id="3.30.160.60:FF:000243">
    <property type="entry name" value="Probable transcription factor steA"/>
    <property type="match status" value="1"/>
</dbReference>
<dbReference type="InterPro" id="IPR013087">
    <property type="entry name" value="Znf_C2H2_type"/>
</dbReference>
<dbReference type="SUPFAM" id="SSF57667">
    <property type="entry name" value="beta-beta-alpha zinc fingers"/>
    <property type="match status" value="1"/>
</dbReference>
<dbReference type="SMART" id="SM00355">
    <property type="entry name" value="ZnF_C2H2"/>
    <property type="match status" value="2"/>
</dbReference>
<evidence type="ECO:0000256" key="5">
    <source>
        <dbReference type="ARBA" id="ARBA00022737"/>
    </source>
</evidence>
<comment type="caution">
    <text evidence="16">The sequence shown here is derived from an EMBL/GenBank/DDBJ whole genome shotgun (WGS) entry which is preliminary data.</text>
</comment>
<keyword evidence="6 13" id="KW-0863">Zinc-finger</keyword>
<evidence type="ECO:0000256" key="14">
    <source>
        <dbReference type="SAM" id="MobiDB-lite"/>
    </source>
</evidence>
<feature type="region of interest" description="Disordered" evidence="14">
    <location>
        <begin position="465"/>
        <end position="487"/>
    </location>
</feature>
<dbReference type="PANTHER" id="PTHR23235">
    <property type="entry name" value="KRUEPPEL-LIKE TRANSCRIPTION FACTOR"/>
    <property type="match status" value="1"/>
</dbReference>
<dbReference type="OrthoDB" id="654211at2759"/>
<feature type="domain" description="C2H2-type" evidence="15">
    <location>
        <begin position="370"/>
        <end position="398"/>
    </location>
</feature>
<proteinExistence type="predicted"/>
<dbReference type="FunFam" id="3.30.160.60:FF:000141">
    <property type="entry name" value="C2H2 zinc finger protein"/>
    <property type="match status" value="1"/>
</dbReference>
<keyword evidence="9" id="KW-0843">Virulence</keyword>
<dbReference type="InterPro" id="IPR036236">
    <property type="entry name" value="Znf_C2H2_sf"/>
</dbReference>
<evidence type="ECO:0000259" key="15">
    <source>
        <dbReference type="PROSITE" id="PS50157"/>
    </source>
</evidence>
<dbReference type="Proteomes" id="UP000253664">
    <property type="component" value="Unassembled WGS sequence"/>
</dbReference>
<evidence type="ECO:0000256" key="4">
    <source>
        <dbReference type="ARBA" id="ARBA00022723"/>
    </source>
</evidence>
<keyword evidence="3" id="KW-0963">Cytoplasm</keyword>
<keyword evidence="5" id="KW-0677">Repeat</keyword>
<dbReference type="AlphaFoldDB" id="A0A367LCE1"/>
<reference evidence="16 17" key="1">
    <citation type="journal article" date="2015" name="BMC Genomics">
        <title>Insights from the genome of Ophiocordyceps polyrhachis-furcata to pathogenicity and host specificity in insect fungi.</title>
        <authorList>
            <person name="Wichadakul D."/>
            <person name="Kobmoo N."/>
            <person name="Ingsriswang S."/>
            <person name="Tangphatsornruang S."/>
            <person name="Chantasingh D."/>
            <person name="Luangsa-ard J.J."/>
            <person name="Eurwilaichitr L."/>
        </authorList>
    </citation>
    <scope>NUCLEOTIDE SEQUENCE [LARGE SCALE GENOMIC DNA]</scope>
    <source>
        <strain evidence="16 17">BCC 54312</strain>
    </source>
</reference>
<evidence type="ECO:0000256" key="2">
    <source>
        <dbReference type="ARBA" id="ARBA00004496"/>
    </source>
</evidence>
<evidence type="ECO:0000256" key="8">
    <source>
        <dbReference type="ARBA" id="ARBA00023015"/>
    </source>
</evidence>
<protein>
    <recommendedName>
        <fullName evidence="12">C2H2-type transcription factor MSN2</fullName>
    </recommendedName>
</protein>
<evidence type="ECO:0000256" key="10">
    <source>
        <dbReference type="ARBA" id="ARBA00023163"/>
    </source>
</evidence>
<evidence type="ECO:0000256" key="6">
    <source>
        <dbReference type="ARBA" id="ARBA00022771"/>
    </source>
</evidence>
<gene>
    <name evidence="16" type="ORF">L249_4208</name>
</gene>
<evidence type="ECO:0000256" key="3">
    <source>
        <dbReference type="ARBA" id="ARBA00022490"/>
    </source>
</evidence>
<feature type="region of interest" description="Disordered" evidence="14">
    <location>
        <begin position="286"/>
        <end position="363"/>
    </location>
</feature>
<dbReference type="Gene3D" id="3.30.160.60">
    <property type="entry name" value="Classic Zinc Finger"/>
    <property type="match status" value="2"/>
</dbReference>
<dbReference type="GO" id="GO:0005634">
    <property type="term" value="C:nucleus"/>
    <property type="evidence" value="ECO:0007669"/>
    <property type="project" value="UniProtKB-SubCell"/>
</dbReference>
<evidence type="ECO:0000256" key="11">
    <source>
        <dbReference type="ARBA" id="ARBA00023242"/>
    </source>
</evidence>
<sequence length="487" mass="52426">MDNKTTMMNQPHVFHFQHDAKPKPSAAMYPAMRSLMSSTAIPCSPAQSALTPTSSPLQKPLFPLETGLSDSYHFLPATPPLSASSSTLGSPNAREVVLQTPMNPMFSGLDDLGGVKMAFDTVDMMSLEWTSCASPPMTPVYFQQYPPAAHVLSLSDPSSCPSLSPSPSYEYARSIASENDVDFCDPRNLTVSPTTAPAPDLKLLEPPLVDTKAGTAPVFAFDDLVPTAPHGLDEFSDSDSDDGLSSLVDLTSQRTATTSVTRPRACTASSVVSLGHASFIADDDTVTVLPPYNSDGEDGHDDKRQRRSASPAVEPNMNSADAQQHPDDKAASVTDSNASSGSEGAPTPAPAPTNRRGRKQSLTEDPSKTFVCELCNRRFRRQEHLKRHYRSLHTQEKPYECHECGKKFSRSDNLAQHSRTHTGGAIVMNLIENGDASVYDASVAAADDYVNYGKVLFQIASEIPGSASDLSSEDGNDAAKRKRKRAE</sequence>
<dbReference type="EMBL" id="LKCN02000009">
    <property type="protein sequence ID" value="RCI11902.1"/>
    <property type="molecule type" value="Genomic_DNA"/>
</dbReference>
<name>A0A367LCE1_9HYPO</name>
<keyword evidence="17" id="KW-1185">Reference proteome</keyword>
<keyword evidence="7" id="KW-0862">Zinc</keyword>
<dbReference type="PROSITE" id="PS50157">
    <property type="entry name" value="ZINC_FINGER_C2H2_2"/>
    <property type="match status" value="2"/>
</dbReference>
<dbReference type="Pfam" id="PF00096">
    <property type="entry name" value="zf-C2H2"/>
    <property type="match status" value="2"/>
</dbReference>
<evidence type="ECO:0000313" key="16">
    <source>
        <dbReference type="EMBL" id="RCI11902.1"/>
    </source>
</evidence>
<feature type="domain" description="C2H2-type" evidence="15">
    <location>
        <begin position="399"/>
        <end position="426"/>
    </location>
</feature>
<accession>A0A367LCE1</accession>
<dbReference type="STRING" id="1330021.A0A367LCE1"/>
<evidence type="ECO:0000256" key="12">
    <source>
        <dbReference type="ARBA" id="ARBA00093629"/>
    </source>
</evidence>